<protein>
    <submittedName>
        <fullName evidence="3">M28 family metallopeptidase</fullName>
    </submittedName>
</protein>
<dbReference type="PANTHER" id="PTHR12147:SF26">
    <property type="entry name" value="PEPTIDASE M28 DOMAIN-CONTAINING PROTEIN"/>
    <property type="match status" value="1"/>
</dbReference>
<proteinExistence type="predicted"/>
<name>A0ABW5X505_9FLAO</name>
<dbReference type="PANTHER" id="PTHR12147">
    <property type="entry name" value="METALLOPEPTIDASE M28 FAMILY MEMBER"/>
    <property type="match status" value="1"/>
</dbReference>
<gene>
    <name evidence="3" type="ORF">ACFSYS_09205</name>
</gene>
<evidence type="ECO:0000313" key="4">
    <source>
        <dbReference type="Proteomes" id="UP001597438"/>
    </source>
</evidence>
<dbReference type="Gene3D" id="3.40.630.10">
    <property type="entry name" value="Zn peptidases"/>
    <property type="match status" value="1"/>
</dbReference>
<feature type="chain" id="PRO_5046559073" evidence="1">
    <location>
        <begin position="28"/>
        <end position="321"/>
    </location>
</feature>
<organism evidence="3 4">
    <name type="scientific">Christiangramia antarctica</name>
    <dbReference type="NCBI Taxonomy" id="2058158"/>
    <lineage>
        <taxon>Bacteria</taxon>
        <taxon>Pseudomonadati</taxon>
        <taxon>Bacteroidota</taxon>
        <taxon>Flavobacteriia</taxon>
        <taxon>Flavobacteriales</taxon>
        <taxon>Flavobacteriaceae</taxon>
        <taxon>Christiangramia</taxon>
    </lineage>
</organism>
<evidence type="ECO:0000313" key="3">
    <source>
        <dbReference type="EMBL" id="MFD2833462.1"/>
    </source>
</evidence>
<evidence type="ECO:0000259" key="2">
    <source>
        <dbReference type="Pfam" id="PF04389"/>
    </source>
</evidence>
<dbReference type="RefSeq" id="WP_251742421.1">
    <property type="nucleotide sequence ID" value="NZ_JBHUOJ010000020.1"/>
</dbReference>
<accession>A0ABW5X505</accession>
<comment type="caution">
    <text evidence="3">The sequence shown here is derived from an EMBL/GenBank/DDBJ whole genome shotgun (WGS) entry which is preliminary data.</text>
</comment>
<dbReference type="Proteomes" id="UP001597438">
    <property type="component" value="Unassembled WGS sequence"/>
</dbReference>
<dbReference type="CDD" id="cd03877">
    <property type="entry name" value="M28_like"/>
    <property type="match status" value="1"/>
</dbReference>
<dbReference type="InterPro" id="IPR007484">
    <property type="entry name" value="Peptidase_M28"/>
</dbReference>
<keyword evidence="4" id="KW-1185">Reference proteome</keyword>
<dbReference type="PROSITE" id="PS51257">
    <property type="entry name" value="PROKAR_LIPOPROTEIN"/>
    <property type="match status" value="1"/>
</dbReference>
<keyword evidence="1" id="KW-0732">Signal</keyword>
<reference evidence="4" key="1">
    <citation type="journal article" date="2019" name="Int. J. Syst. Evol. Microbiol.">
        <title>The Global Catalogue of Microorganisms (GCM) 10K type strain sequencing project: providing services to taxonomists for standard genome sequencing and annotation.</title>
        <authorList>
            <consortium name="The Broad Institute Genomics Platform"/>
            <consortium name="The Broad Institute Genome Sequencing Center for Infectious Disease"/>
            <person name="Wu L."/>
            <person name="Ma J."/>
        </authorList>
    </citation>
    <scope>NUCLEOTIDE SEQUENCE [LARGE SCALE GENOMIC DNA]</scope>
    <source>
        <strain evidence="4">KCTC 52925</strain>
    </source>
</reference>
<feature type="domain" description="Peptidase M28" evidence="2">
    <location>
        <begin position="97"/>
        <end position="297"/>
    </location>
</feature>
<evidence type="ECO:0000256" key="1">
    <source>
        <dbReference type="SAM" id="SignalP"/>
    </source>
</evidence>
<dbReference type="SUPFAM" id="SSF53187">
    <property type="entry name" value="Zn-dependent exopeptidases"/>
    <property type="match status" value="1"/>
</dbReference>
<dbReference type="InterPro" id="IPR045175">
    <property type="entry name" value="M28_fam"/>
</dbReference>
<dbReference type="EMBL" id="JBHUOJ010000020">
    <property type="protein sequence ID" value="MFD2833462.1"/>
    <property type="molecule type" value="Genomic_DNA"/>
</dbReference>
<sequence>MRNYQKSLKTFILFSFLSLLISCSAQEPIPVKAITAHEIEKDLTFLSSDDLNGRKTGTEGIEKAAEFIEERFKKLDLPAYFENYRDDFKIDEIDGFNMVAVLEGNDENLKNEFILIGAHYDHIGSSKPVEGDSIANGANDNAAGTVGVLQLAEVLANSQSNKRSIIFALFSGEEMGLRGSQHLAARLKSENLDLYTMLNLEMIGVPMKAKDYEAYVTGFENSNLAEKFNEYSNDKKILGFLPQAKQLNLFKRSDNYPFYEQLNIPAQTISTFDFSNYNYYHHVDDEIQFMDPEHMAKLLNDLVPGIQKMANTSAKEITLNE</sequence>
<feature type="signal peptide" evidence="1">
    <location>
        <begin position="1"/>
        <end position="27"/>
    </location>
</feature>
<dbReference type="Pfam" id="PF04389">
    <property type="entry name" value="Peptidase_M28"/>
    <property type="match status" value="1"/>
</dbReference>